<feature type="transmembrane region" description="Helical" evidence="2">
    <location>
        <begin position="304"/>
        <end position="326"/>
    </location>
</feature>
<keyword evidence="4" id="KW-1185">Reference proteome</keyword>
<dbReference type="KEGG" id="svp:Pan189_17120"/>
<dbReference type="OrthoDB" id="214230at2"/>
<keyword evidence="2" id="KW-0812">Transmembrane</keyword>
<accession>A0A517R0C2</accession>
<evidence type="ECO:0000313" key="4">
    <source>
        <dbReference type="Proteomes" id="UP000317318"/>
    </source>
</evidence>
<feature type="compositionally biased region" description="Basic and acidic residues" evidence="1">
    <location>
        <begin position="264"/>
        <end position="280"/>
    </location>
</feature>
<dbReference type="RefSeq" id="WP_145363461.1">
    <property type="nucleotide sequence ID" value="NZ_CP036268.1"/>
</dbReference>
<keyword evidence="2" id="KW-1133">Transmembrane helix</keyword>
<gene>
    <name evidence="3" type="ORF">Pan189_17120</name>
</gene>
<evidence type="ECO:0000256" key="2">
    <source>
        <dbReference type="SAM" id="Phobius"/>
    </source>
</evidence>
<feature type="transmembrane region" description="Helical" evidence="2">
    <location>
        <begin position="338"/>
        <end position="356"/>
    </location>
</feature>
<name>A0A517R0C2_9PLAN</name>
<sequence length="640" mass="71008">MILRLSDIRWLAVILGCIALMAGEAGADPQLKVVDKIWGFNTRGRLQAVPNRFQPVSIRLQNTGTSAFDGEVALYRTNLSGQQIGAKLIRQIYLSPGAERWVQFYVFALSGQERWALSWPDGQATFGPIDDVRTSVAFLTPSDLGDGFGLFGMVFPARLFPNDVAACESLRVAILDHMPARWDERQRQAFLDWIRLGGEVHVLQGPDGEHPVFPGELSELNLPVSKSRIGAGVIYRHDKTAQVLNSRSWIEENLATSELTEQEETWRIKEEQESDQRYSPHSFDDFNATSGVLANLKDMIRPEFNWGLIVLMSFAYLAVIFPGCFLMGKERRDYRHTFGVLLGAVAIFGFGFFMVGRRGYDEQTSVRSLVVAEAMGDGEFVATQWSNVFVTFGGDYDITHEGDFRIYSTAQDAEKVNGTISFDDLGSFLVDIPPYSSRAFALRTRIELPGLDVGDVNPTGGGRQLAISIGEDFPDATGPIYAVVGRQLRSVSREPDRLVVASQGQKLPSGLRLTEMSEYYARGGSFVESEKPEEQAFDAMTKPAILRSLPIRSADERAYPVRNTDGTIPTDNSGRMMTRKMTAEDELAVFEQEAGLVSLFVPVELPEALYARYRSGSDSTILPNQTGRLILVYHLKTSGG</sequence>
<protein>
    <submittedName>
        <fullName evidence="3">Uncharacterized protein</fullName>
    </submittedName>
</protein>
<evidence type="ECO:0000256" key="1">
    <source>
        <dbReference type="SAM" id="MobiDB-lite"/>
    </source>
</evidence>
<dbReference type="Proteomes" id="UP000317318">
    <property type="component" value="Chromosome"/>
</dbReference>
<organism evidence="3 4">
    <name type="scientific">Stratiformator vulcanicus</name>
    <dbReference type="NCBI Taxonomy" id="2527980"/>
    <lineage>
        <taxon>Bacteria</taxon>
        <taxon>Pseudomonadati</taxon>
        <taxon>Planctomycetota</taxon>
        <taxon>Planctomycetia</taxon>
        <taxon>Planctomycetales</taxon>
        <taxon>Planctomycetaceae</taxon>
        <taxon>Stratiformator</taxon>
    </lineage>
</organism>
<proteinExistence type="predicted"/>
<keyword evidence="2" id="KW-0472">Membrane</keyword>
<feature type="region of interest" description="Disordered" evidence="1">
    <location>
        <begin position="261"/>
        <end position="280"/>
    </location>
</feature>
<dbReference type="EMBL" id="CP036268">
    <property type="protein sequence ID" value="QDT37339.1"/>
    <property type="molecule type" value="Genomic_DNA"/>
</dbReference>
<dbReference type="AlphaFoldDB" id="A0A517R0C2"/>
<evidence type="ECO:0000313" key="3">
    <source>
        <dbReference type="EMBL" id="QDT37339.1"/>
    </source>
</evidence>
<reference evidence="3 4" key="1">
    <citation type="submission" date="2019-02" db="EMBL/GenBank/DDBJ databases">
        <title>Deep-cultivation of Planctomycetes and their phenomic and genomic characterization uncovers novel biology.</title>
        <authorList>
            <person name="Wiegand S."/>
            <person name="Jogler M."/>
            <person name="Boedeker C."/>
            <person name="Pinto D."/>
            <person name="Vollmers J."/>
            <person name="Rivas-Marin E."/>
            <person name="Kohn T."/>
            <person name="Peeters S.H."/>
            <person name="Heuer A."/>
            <person name="Rast P."/>
            <person name="Oberbeckmann S."/>
            <person name="Bunk B."/>
            <person name="Jeske O."/>
            <person name="Meyerdierks A."/>
            <person name="Storesund J.E."/>
            <person name="Kallscheuer N."/>
            <person name="Luecker S."/>
            <person name="Lage O.M."/>
            <person name="Pohl T."/>
            <person name="Merkel B.J."/>
            <person name="Hornburger P."/>
            <person name="Mueller R.-W."/>
            <person name="Bruemmer F."/>
            <person name="Labrenz M."/>
            <person name="Spormann A.M."/>
            <person name="Op den Camp H."/>
            <person name="Overmann J."/>
            <person name="Amann R."/>
            <person name="Jetten M.S.M."/>
            <person name="Mascher T."/>
            <person name="Medema M.H."/>
            <person name="Devos D.P."/>
            <person name="Kaster A.-K."/>
            <person name="Ovreas L."/>
            <person name="Rohde M."/>
            <person name="Galperin M.Y."/>
            <person name="Jogler C."/>
        </authorList>
    </citation>
    <scope>NUCLEOTIDE SEQUENCE [LARGE SCALE GENOMIC DNA]</scope>
    <source>
        <strain evidence="3 4">Pan189</strain>
    </source>
</reference>